<organism evidence="1 2">
    <name type="scientific">Ganoderma sinense ZZ0214-1</name>
    <dbReference type="NCBI Taxonomy" id="1077348"/>
    <lineage>
        <taxon>Eukaryota</taxon>
        <taxon>Fungi</taxon>
        <taxon>Dikarya</taxon>
        <taxon>Basidiomycota</taxon>
        <taxon>Agaricomycotina</taxon>
        <taxon>Agaricomycetes</taxon>
        <taxon>Polyporales</taxon>
        <taxon>Polyporaceae</taxon>
        <taxon>Ganoderma</taxon>
    </lineage>
</organism>
<evidence type="ECO:0000313" key="2">
    <source>
        <dbReference type="Proteomes" id="UP000230002"/>
    </source>
</evidence>
<name>A0A2G8S949_9APHY</name>
<proteinExistence type="predicted"/>
<comment type="caution">
    <text evidence="1">The sequence shown here is derived from an EMBL/GenBank/DDBJ whole genome shotgun (WGS) entry which is preliminary data.</text>
</comment>
<dbReference type="EMBL" id="AYKW01000015">
    <property type="protein sequence ID" value="PIL30290.1"/>
    <property type="molecule type" value="Genomic_DNA"/>
</dbReference>
<protein>
    <submittedName>
        <fullName evidence="1">Uncharacterized protein</fullName>
    </submittedName>
</protein>
<dbReference type="Proteomes" id="UP000230002">
    <property type="component" value="Unassembled WGS sequence"/>
</dbReference>
<gene>
    <name evidence="1" type="ORF">GSI_07471</name>
</gene>
<evidence type="ECO:0000313" key="1">
    <source>
        <dbReference type="EMBL" id="PIL30290.1"/>
    </source>
</evidence>
<keyword evidence="2" id="KW-1185">Reference proteome</keyword>
<sequence>MFIASLGAEVHTGLHFVDSAAAEEPEDVVHTLDEATSGEVDLVQGHEGEISLVDIPMGWEEQAENI</sequence>
<dbReference type="AlphaFoldDB" id="A0A2G8S949"/>
<reference evidence="1 2" key="1">
    <citation type="journal article" date="2015" name="Sci. Rep.">
        <title>Chromosome-level genome map provides insights into diverse defense mechanisms in the medicinal fungus Ganoderma sinense.</title>
        <authorList>
            <person name="Zhu Y."/>
            <person name="Xu J."/>
            <person name="Sun C."/>
            <person name="Zhou S."/>
            <person name="Xu H."/>
            <person name="Nelson D.R."/>
            <person name="Qian J."/>
            <person name="Song J."/>
            <person name="Luo H."/>
            <person name="Xiang L."/>
            <person name="Li Y."/>
            <person name="Xu Z."/>
            <person name="Ji A."/>
            <person name="Wang L."/>
            <person name="Lu S."/>
            <person name="Hayward A."/>
            <person name="Sun W."/>
            <person name="Li X."/>
            <person name="Schwartz D.C."/>
            <person name="Wang Y."/>
            <person name="Chen S."/>
        </authorList>
    </citation>
    <scope>NUCLEOTIDE SEQUENCE [LARGE SCALE GENOMIC DNA]</scope>
    <source>
        <strain evidence="1 2">ZZ0214-1</strain>
    </source>
</reference>
<accession>A0A2G8S949</accession>